<comment type="caution">
    <text evidence="2">The sequence shown here is derived from an EMBL/GenBank/DDBJ whole genome shotgun (WGS) entry which is preliminary data.</text>
</comment>
<dbReference type="EMBL" id="JAPZBQ010000002">
    <property type="protein sequence ID" value="KAJ5344408.1"/>
    <property type="molecule type" value="Genomic_DNA"/>
</dbReference>
<sequence>MQGGQYRSALQATYSTGHNQIVHVLLERGVDINATCSTGYNQIVHMLLEWGVDINAWGGYYRTTLYAACSIGHD</sequence>
<organism evidence="2 3">
    <name type="scientific">Penicillium brevicompactum</name>
    <dbReference type="NCBI Taxonomy" id="5074"/>
    <lineage>
        <taxon>Eukaryota</taxon>
        <taxon>Fungi</taxon>
        <taxon>Dikarya</taxon>
        <taxon>Ascomycota</taxon>
        <taxon>Pezizomycotina</taxon>
        <taxon>Eurotiomycetes</taxon>
        <taxon>Eurotiomycetidae</taxon>
        <taxon>Eurotiales</taxon>
        <taxon>Aspergillaceae</taxon>
        <taxon>Penicillium</taxon>
    </lineage>
</organism>
<name>A0A9W9UJR3_PENBR</name>
<evidence type="ECO:0008006" key="4">
    <source>
        <dbReference type="Google" id="ProtNLM"/>
    </source>
</evidence>
<evidence type="ECO:0000313" key="2">
    <source>
        <dbReference type="EMBL" id="KAJ5344408.1"/>
    </source>
</evidence>
<keyword evidence="1" id="KW-0040">ANK repeat</keyword>
<proteinExistence type="predicted"/>
<reference evidence="2" key="2">
    <citation type="journal article" date="2023" name="IMA Fungus">
        <title>Comparative genomic study of the Penicillium genus elucidates a diverse pangenome and 15 lateral gene transfer events.</title>
        <authorList>
            <person name="Petersen C."/>
            <person name="Sorensen T."/>
            <person name="Nielsen M.R."/>
            <person name="Sondergaard T.E."/>
            <person name="Sorensen J.L."/>
            <person name="Fitzpatrick D.A."/>
            <person name="Frisvad J.C."/>
            <person name="Nielsen K.L."/>
        </authorList>
    </citation>
    <scope>NUCLEOTIDE SEQUENCE</scope>
    <source>
        <strain evidence="2">IBT 35673</strain>
    </source>
</reference>
<gene>
    <name evidence="2" type="ORF">N7452_002412</name>
</gene>
<dbReference type="PROSITE" id="PS50088">
    <property type="entry name" value="ANK_REPEAT"/>
    <property type="match status" value="1"/>
</dbReference>
<reference evidence="2" key="1">
    <citation type="submission" date="2022-12" db="EMBL/GenBank/DDBJ databases">
        <authorList>
            <person name="Petersen C."/>
        </authorList>
    </citation>
    <scope>NUCLEOTIDE SEQUENCE</scope>
    <source>
        <strain evidence="2">IBT 35673</strain>
    </source>
</reference>
<protein>
    <recommendedName>
        <fullName evidence="4">Ankyrin repeat protein</fullName>
    </recommendedName>
</protein>
<dbReference type="AlphaFoldDB" id="A0A9W9UJR3"/>
<dbReference type="InterPro" id="IPR036770">
    <property type="entry name" value="Ankyrin_rpt-contain_sf"/>
</dbReference>
<evidence type="ECO:0000313" key="3">
    <source>
        <dbReference type="Proteomes" id="UP001147695"/>
    </source>
</evidence>
<feature type="repeat" description="ANK" evidence="1">
    <location>
        <begin position="5"/>
        <end position="37"/>
    </location>
</feature>
<dbReference type="Pfam" id="PF00023">
    <property type="entry name" value="Ank"/>
    <property type="match status" value="1"/>
</dbReference>
<dbReference type="InterPro" id="IPR002110">
    <property type="entry name" value="Ankyrin_rpt"/>
</dbReference>
<accession>A0A9W9UJR3</accession>
<dbReference type="Proteomes" id="UP001147695">
    <property type="component" value="Unassembled WGS sequence"/>
</dbReference>
<evidence type="ECO:0000256" key="1">
    <source>
        <dbReference type="PROSITE-ProRule" id="PRU00023"/>
    </source>
</evidence>
<dbReference type="SUPFAM" id="SSF48403">
    <property type="entry name" value="Ankyrin repeat"/>
    <property type="match status" value="1"/>
</dbReference>
<dbReference type="Gene3D" id="1.25.40.20">
    <property type="entry name" value="Ankyrin repeat-containing domain"/>
    <property type="match status" value="1"/>
</dbReference>